<name>A0A386B1U2_9CHLO</name>
<dbReference type="GO" id="GO:0000428">
    <property type="term" value="C:DNA-directed RNA polymerase complex"/>
    <property type="evidence" value="ECO:0007669"/>
    <property type="project" value="UniProtKB-KW"/>
</dbReference>
<evidence type="ECO:0000256" key="3">
    <source>
        <dbReference type="ARBA" id="ARBA00031776"/>
    </source>
</evidence>
<accession>A0A386B1U2</accession>
<dbReference type="InterPro" id="IPR011263">
    <property type="entry name" value="DNA-dir_RNA_pol_RpoA/D/Rpb3"/>
</dbReference>
<sequence>MNNIQNFSCISLRVENTGQLYGCFKIGPFSGSQSLTFANSLRRTLLAHQSKCIFNVVQIYGVEHEFSSLLGVRESVVDILLNLEKLAFQTIKPITKPQIAFVNFCGPGILQAKHISLPSNFKCINPSQYIATLEVDGQLMFKLFFPPTCEFFLSQSFSAKSVFLKKKKQWSNPVQTNYYCLNIFSQKFSQNLKKKKLIFNKSQRIFSKKIPKKGQENFLFFKSSLNVIKKVNYTLQPFVSKNDFQNNGVSLVNGTKQFENMRSIFNSNIQPLKLNCGLELSSIKNFQKKKILTSKPFEFIIFEIWTNGSLHPQTAFLKAINELLLEFFPYSLKISKIRSPLAIPLEISRFKKIKRKYITNLSKNHFRENFLNLEISNFYFDFETLLFLKNNKVHRILDFLIFLQKINTKNSSNSHFYNINKFSRNSQIQTTLSNFKKFVDLFL</sequence>
<dbReference type="Gene3D" id="3.30.1360.10">
    <property type="entry name" value="RNA polymerase, RBP11-like subunit"/>
    <property type="match status" value="2"/>
</dbReference>
<keyword evidence="5" id="KW-0934">Plastid</keyword>
<dbReference type="EMBL" id="MH591112">
    <property type="protein sequence ID" value="AYC65643.1"/>
    <property type="molecule type" value="Genomic_DNA"/>
</dbReference>
<keyword evidence="2" id="KW-0804">Transcription</keyword>
<evidence type="ECO:0000259" key="4">
    <source>
        <dbReference type="SMART" id="SM00662"/>
    </source>
</evidence>
<proteinExistence type="predicted"/>
<dbReference type="SUPFAM" id="SSF55257">
    <property type="entry name" value="RBP11-like subunits of RNA polymerase"/>
    <property type="match status" value="1"/>
</dbReference>
<dbReference type="Pfam" id="PF01000">
    <property type="entry name" value="RNA_pol_A_bac"/>
    <property type="match status" value="1"/>
</dbReference>
<evidence type="ECO:0000256" key="1">
    <source>
        <dbReference type="ARBA" id="ARBA00022478"/>
    </source>
</evidence>
<dbReference type="AlphaFoldDB" id="A0A386B1U2"/>
<reference evidence="5" key="2">
    <citation type="journal article" date="2019" name="Mol. Phylogenet. Evol.">
        <title>Reassessment of the classification of bryopsidales (chlorophyta) based on chloroplast phylogenomic analyses.</title>
        <authorList>
            <person name="Cremen M.C."/>
            <person name="Leliaert F."/>
            <person name="West J."/>
            <person name="Lam D.W."/>
            <person name="Shimada S."/>
            <person name="Lopez-Bautista J.M."/>
            <person name="Verbruggen H."/>
        </authorList>
    </citation>
    <scope>NUCLEOTIDE SEQUENCE</scope>
</reference>
<evidence type="ECO:0000313" key="5">
    <source>
        <dbReference type="EMBL" id="AYC65643.1"/>
    </source>
</evidence>
<dbReference type="RefSeq" id="YP_009519670.1">
    <property type="nucleotide sequence ID" value="NC_039528.1"/>
</dbReference>
<dbReference type="GO" id="GO:0003899">
    <property type="term" value="F:DNA-directed RNA polymerase activity"/>
    <property type="evidence" value="ECO:0007669"/>
    <property type="project" value="InterPro"/>
</dbReference>
<dbReference type="Gene3D" id="2.170.120.12">
    <property type="entry name" value="DNA-directed RNA polymerase, insert domain"/>
    <property type="match status" value="1"/>
</dbReference>
<feature type="domain" description="DNA-directed RNA polymerase RpoA/D/Rpb3-type" evidence="4">
    <location>
        <begin position="21"/>
        <end position="331"/>
    </location>
</feature>
<evidence type="ECO:0000256" key="2">
    <source>
        <dbReference type="ARBA" id="ARBA00023163"/>
    </source>
</evidence>
<dbReference type="GO" id="GO:0006351">
    <property type="term" value="P:DNA-templated transcription"/>
    <property type="evidence" value="ECO:0007669"/>
    <property type="project" value="InterPro"/>
</dbReference>
<geneLocation type="chloroplast" evidence="5"/>
<dbReference type="Pfam" id="PF01193">
    <property type="entry name" value="RNA_pol_L"/>
    <property type="match status" value="1"/>
</dbReference>
<dbReference type="InterPro" id="IPR036603">
    <property type="entry name" value="RBP11-like"/>
</dbReference>
<keyword evidence="5" id="KW-0150">Chloroplast</keyword>
<gene>
    <name evidence="5" type="primary">rpoA</name>
</gene>
<protein>
    <recommendedName>
        <fullName evidence="3">Plastid-encoded RNA polymerase subunit alpha</fullName>
    </recommendedName>
</protein>
<dbReference type="SMART" id="SM00662">
    <property type="entry name" value="RPOLD"/>
    <property type="match status" value="1"/>
</dbReference>
<dbReference type="SUPFAM" id="SSF56553">
    <property type="entry name" value="Insert subdomain of RNA polymerase alpha subunit"/>
    <property type="match status" value="1"/>
</dbReference>
<keyword evidence="1" id="KW-0240">DNA-directed RNA polymerase</keyword>
<organism evidence="5">
    <name type="scientific">Udotea flabellum</name>
    <dbReference type="NCBI Taxonomy" id="170437"/>
    <lineage>
        <taxon>Eukaryota</taxon>
        <taxon>Viridiplantae</taxon>
        <taxon>Chlorophyta</taxon>
        <taxon>core chlorophytes</taxon>
        <taxon>Ulvophyceae</taxon>
        <taxon>TCBD clade</taxon>
        <taxon>Bryopsidales</taxon>
        <taxon>Halimedineae</taxon>
        <taxon>Halimedaceae</taxon>
        <taxon>Udoteae</taxon>
        <taxon>Udotea</taxon>
    </lineage>
</organism>
<dbReference type="InterPro" id="IPR036643">
    <property type="entry name" value="RNApol_insert_sf"/>
</dbReference>
<dbReference type="InterPro" id="IPR011262">
    <property type="entry name" value="DNA-dir_RNA_pol_insert"/>
</dbReference>
<dbReference type="GO" id="GO:0046983">
    <property type="term" value="F:protein dimerization activity"/>
    <property type="evidence" value="ECO:0007669"/>
    <property type="project" value="InterPro"/>
</dbReference>
<reference evidence="5" key="1">
    <citation type="submission" date="2018-07" db="EMBL/GenBank/DDBJ databases">
        <authorList>
            <person name="Quirk P.G."/>
            <person name="Krulwich T.A."/>
        </authorList>
    </citation>
    <scope>NUCLEOTIDE SEQUENCE</scope>
</reference>
<dbReference type="GeneID" id="38279644"/>